<dbReference type="RefSeq" id="WP_248939917.1">
    <property type="nucleotide sequence ID" value="NZ_JAKIKS010000027.1"/>
</dbReference>
<sequence length="161" mass="18226">MELATIRQLPLNNDVDFLDKKSVAEHGLDQTLKSVSYQPKQPCIVSRNQNDVEMQGVVPFNQTRLNLHLLEKETLVKMSDDPVLAQKWVAEQMKIAAHITTLTTSLQEVLFTDFPAEGDIDGHWTTEANHHLQNILKGVTQCATQEFNREVNNNGSLRNYA</sequence>
<proteinExistence type="predicted"/>
<name>A0ABT0LAH0_9GAMM</name>
<protein>
    <submittedName>
        <fullName evidence="1">Uncharacterized protein</fullName>
    </submittedName>
</protein>
<evidence type="ECO:0000313" key="1">
    <source>
        <dbReference type="EMBL" id="MCL1124640.1"/>
    </source>
</evidence>
<evidence type="ECO:0000313" key="2">
    <source>
        <dbReference type="Proteomes" id="UP001203423"/>
    </source>
</evidence>
<comment type="caution">
    <text evidence="1">The sequence shown here is derived from an EMBL/GenBank/DDBJ whole genome shotgun (WGS) entry which is preliminary data.</text>
</comment>
<keyword evidence="2" id="KW-1185">Reference proteome</keyword>
<gene>
    <name evidence="1" type="ORF">L2764_09155</name>
</gene>
<dbReference type="EMBL" id="JAKIKS010000027">
    <property type="protein sequence ID" value="MCL1124640.1"/>
    <property type="molecule type" value="Genomic_DNA"/>
</dbReference>
<dbReference type="Proteomes" id="UP001203423">
    <property type="component" value="Unassembled WGS sequence"/>
</dbReference>
<accession>A0ABT0LAH0</accession>
<reference evidence="1 2" key="1">
    <citation type="submission" date="2022-01" db="EMBL/GenBank/DDBJ databases">
        <title>Whole genome-based taxonomy of the Shewanellaceae.</title>
        <authorList>
            <person name="Martin-Rodriguez A.J."/>
        </authorList>
    </citation>
    <scope>NUCLEOTIDE SEQUENCE [LARGE SCALE GENOMIC DNA]</scope>
    <source>
        <strain evidence="1 2">DSM 17177</strain>
    </source>
</reference>
<organism evidence="1 2">
    <name type="scientific">Shewanella surugensis</name>
    <dbReference type="NCBI Taxonomy" id="212020"/>
    <lineage>
        <taxon>Bacteria</taxon>
        <taxon>Pseudomonadati</taxon>
        <taxon>Pseudomonadota</taxon>
        <taxon>Gammaproteobacteria</taxon>
        <taxon>Alteromonadales</taxon>
        <taxon>Shewanellaceae</taxon>
        <taxon>Shewanella</taxon>
    </lineage>
</organism>